<name>A0A6G7GVA3_KUEST</name>
<gene>
    <name evidence="1" type="ORF">KsCSTR_39030</name>
</gene>
<proteinExistence type="predicted"/>
<protein>
    <submittedName>
        <fullName evidence="1">Uncharacterized protein</fullName>
    </submittedName>
</protein>
<sequence>MNGKDMQIQKEPLMNANEREYEYFLLASIRVYSRLTRRDD</sequence>
<evidence type="ECO:0000313" key="2">
    <source>
        <dbReference type="Proteomes" id="UP000501926"/>
    </source>
</evidence>
<dbReference type="EMBL" id="CP049055">
    <property type="protein sequence ID" value="QII13282.1"/>
    <property type="molecule type" value="Genomic_DNA"/>
</dbReference>
<accession>A0A6G7GVA3</accession>
<dbReference type="AlphaFoldDB" id="A0A6G7GVA3"/>
<dbReference type="Proteomes" id="UP000501926">
    <property type="component" value="Chromosome"/>
</dbReference>
<evidence type="ECO:0000313" key="1">
    <source>
        <dbReference type="EMBL" id="QII13282.1"/>
    </source>
</evidence>
<reference evidence="1 2" key="1">
    <citation type="submission" date="2020-02" db="EMBL/GenBank/DDBJ databases">
        <title>Newly sequenced genome of strain CSTR1 showed variability in Candidatus Kuenenia stuttgartiensis genomes.</title>
        <authorList>
            <person name="Ding C."/>
            <person name="Adrian L."/>
        </authorList>
    </citation>
    <scope>NUCLEOTIDE SEQUENCE [LARGE SCALE GENOMIC DNA]</scope>
    <source>
        <strain evidence="1 2">CSTR1</strain>
    </source>
</reference>
<organism evidence="1 2">
    <name type="scientific">Kuenenia stuttgartiensis</name>
    <dbReference type="NCBI Taxonomy" id="174633"/>
    <lineage>
        <taxon>Bacteria</taxon>
        <taxon>Pseudomonadati</taxon>
        <taxon>Planctomycetota</taxon>
        <taxon>Candidatus Brocadiia</taxon>
        <taxon>Candidatus Brocadiales</taxon>
        <taxon>Candidatus Brocadiaceae</taxon>
        <taxon>Candidatus Kuenenia</taxon>
    </lineage>
</organism>